<dbReference type="AlphaFoldDB" id="L7CMU8"/>
<sequence length="374" mass="40960">MCLYEKTFPTPLYRPKNPGDPTMKFSSYAFSCLIALAVISTGCDKSSSSTETGADPSAPAAESNLVGTIKVDGSSTVQPISNAIREGFIKQHPNVDIIVSGNGTGNGFKSFYDKGTDISDASRPIKSGEFENCKTNGVEFVELPVAYDGLTIVVNPQNDWVKELTVDQLKSMFVGDDAAKNWSDVDPSWPEEAIQIYAPGTGSGTYDYFHEVLAKKSKKELRGDMNLNEDDNILVKGVSDNKFSIGFFGVAYYEENKDKLRAVPVVNPKDEVAYEPTTENIASNKYAPFSRPLFIYVNTDSLNRAEVQTFVEYFLVNTPEVSEKVGYVRLPEAVMAKAQTNLDAVKTGTHFVDESGESRSGALTDLFVDENLVK</sequence>
<dbReference type="GO" id="GO:0042301">
    <property type="term" value="F:phosphate ion binding"/>
    <property type="evidence" value="ECO:0007669"/>
    <property type="project" value="UniProtKB-UniRule"/>
</dbReference>
<dbReference type="InterPro" id="IPR024370">
    <property type="entry name" value="PBP_domain"/>
</dbReference>
<gene>
    <name evidence="6" type="ORF">RBSWK_00947</name>
</gene>
<evidence type="ECO:0000256" key="4">
    <source>
        <dbReference type="RuleBase" id="RU367119"/>
    </source>
</evidence>
<dbReference type="SUPFAM" id="SSF53850">
    <property type="entry name" value="Periplasmic binding protein-like II"/>
    <property type="match status" value="1"/>
</dbReference>
<evidence type="ECO:0000259" key="5">
    <source>
        <dbReference type="Pfam" id="PF12849"/>
    </source>
</evidence>
<evidence type="ECO:0000313" key="7">
    <source>
        <dbReference type="Proteomes" id="UP000010959"/>
    </source>
</evidence>
<comment type="caution">
    <text evidence="6">The sequence shown here is derived from an EMBL/GenBank/DDBJ whole genome shotgun (WGS) entry which is preliminary data.</text>
</comment>
<dbReference type="Proteomes" id="UP000010959">
    <property type="component" value="Unassembled WGS sequence"/>
</dbReference>
<name>L7CMU8_RHOBT</name>
<keyword evidence="4" id="KW-0592">Phosphate transport</keyword>
<dbReference type="NCBIfam" id="TIGR02136">
    <property type="entry name" value="ptsS_2"/>
    <property type="match status" value="1"/>
</dbReference>
<dbReference type="InterPro" id="IPR050811">
    <property type="entry name" value="Phosphate_ABC_transporter"/>
</dbReference>
<feature type="domain" description="PBP" evidence="5">
    <location>
        <begin position="59"/>
        <end position="315"/>
    </location>
</feature>
<reference evidence="6 7" key="1">
    <citation type="journal article" date="2013" name="Mar. Genomics">
        <title>Expression of sulfatases in Rhodopirellula baltica and the diversity of sulfatases in the genus Rhodopirellula.</title>
        <authorList>
            <person name="Wegner C.E."/>
            <person name="Richter-Heitmann T."/>
            <person name="Klindworth A."/>
            <person name="Klockow C."/>
            <person name="Richter M."/>
            <person name="Achstetter T."/>
            <person name="Glockner F.O."/>
            <person name="Harder J."/>
        </authorList>
    </citation>
    <scope>NUCLEOTIDE SEQUENCE [LARGE SCALE GENOMIC DNA]</scope>
    <source>
        <strain evidence="6 7">SWK14</strain>
    </source>
</reference>
<dbReference type="GO" id="GO:0006817">
    <property type="term" value="P:phosphate ion transport"/>
    <property type="evidence" value="ECO:0007669"/>
    <property type="project" value="UniProtKB-UniRule"/>
</dbReference>
<comment type="function">
    <text evidence="4">Involved in the system for phosphate transport across the cytoplasmic membrane.</text>
</comment>
<dbReference type="CDD" id="cd13654">
    <property type="entry name" value="PBP2_phosphate_like_2"/>
    <property type="match status" value="1"/>
</dbReference>
<dbReference type="EMBL" id="AMWG01000021">
    <property type="protein sequence ID" value="ELP34947.1"/>
    <property type="molecule type" value="Genomic_DNA"/>
</dbReference>
<protein>
    <recommendedName>
        <fullName evidence="4">Phosphate-binding protein</fullName>
    </recommendedName>
</protein>
<dbReference type="FunFam" id="3.40.190.10:FF:000055">
    <property type="entry name" value="Phosphate ABC transporter, phosphate-binding protein"/>
    <property type="match status" value="1"/>
</dbReference>
<accession>L7CMU8</accession>
<dbReference type="Gene3D" id="3.40.190.10">
    <property type="entry name" value="Periplasmic binding protein-like II"/>
    <property type="match status" value="2"/>
</dbReference>
<keyword evidence="2 4" id="KW-0813">Transport</keyword>
<dbReference type="PATRIC" id="fig|993516.3.peg.1003"/>
<dbReference type="Pfam" id="PF12849">
    <property type="entry name" value="PBP_like_2"/>
    <property type="match status" value="1"/>
</dbReference>
<dbReference type="PANTHER" id="PTHR30570:SF1">
    <property type="entry name" value="PHOSPHATE-BINDING PROTEIN PSTS"/>
    <property type="match status" value="1"/>
</dbReference>
<dbReference type="PANTHER" id="PTHR30570">
    <property type="entry name" value="PERIPLASMIC PHOSPHATE BINDING COMPONENT OF PHOSPHATE ABC TRANSPORTER"/>
    <property type="match status" value="1"/>
</dbReference>
<proteinExistence type="inferred from homology"/>
<comment type="similarity">
    <text evidence="1 4">Belongs to the PstS family.</text>
</comment>
<dbReference type="InterPro" id="IPR011862">
    <property type="entry name" value="Phos-bd"/>
</dbReference>
<evidence type="ECO:0000256" key="2">
    <source>
        <dbReference type="ARBA" id="ARBA00022448"/>
    </source>
</evidence>
<organism evidence="6 7">
    <name type="scientific">Rhodopirellula baltica SWK14</name>
    <dbReference type="NCBI Taxonomy" id="993516"/>
    <lineage>
        <taxon>Bacteria</taxon>
        <taxon>Pseudomonadati</taxon>
        <taxon>Planctomycetota</taxon>
        <taxon>Planctomycetia</taxon>
        <taxon>Pirellulales</taxon>
        <taxon>Pirellulaceae</taxon>
        <taxon>Rhodopirellula</taxon>
    </lineage>
</organism>
<evidence type="ECO:0000256" key="1">
    <source>
        <dbReference type="ARBA" id="ARBA00008725"/>
    </source>
</evidence>
<keyword evidence="3" id="KW-0732">Signal</keyword>
<evidence type="ECO:0000313" key="6">
    <source>
        <dbReference type="EMBL" id="ELP34947.1"/>
    </source>
</evidence>
<evidence type="ECO:0000256" key="3">
    <source>
        <dbReference type="ARBA" id="ARBA00022729"/>
    </source>
</evidence>